<gene>
    <name evidence="1" type="ORF">METZ01_LOCUS315708</name>
</gene>
<evidence type="ECO:0000313" key="1">
    <source>
        <dbReference type="EMBL" id="SVC62854.1"/>
    </source>
</evidence>
<name>A0A382NNU1_9ZZZZ</name>
<sequence>MIRRSFIKSISLSVFTPFLKWSNLIGKIGSTKISEDGAKEIIAINNCESIALHWENPIPLLDAPLPKWTWREFLTNAYGYDEEEFTNGYLEEEWSLSQSALDKPCEDILFDEWWSRNALDTTSQVFHY</sequence>
<dbReference type="AlphaFoldDB" id="A0A382NNU1"/>
<proteinExistence type="predicted"/>
<organism evidence="1">
    <name type="scientific">marine metagenome</name>
    <dbReference type="NCBI Taxonomy" id="408172"/>
    <lineage>
        <taxon>unclassified sequences</taxon>
        <taxon>metagenomes</taxon>
        <taxon>ecological metagenomes</taxon>
    </lineage>
</organism>
<reference evidence="1" key="1">
    <citation type="submission" date="2018-05" db="EMBL/GenBank/DDBJ databases">
        <authorList>
            <person name="Lanie J.A."/>
            <person name="Ng W.-L."/>
            <person name="Kazmierczak K.M."/>
            <person name="Andrzejewski T.M."/>
            <person name="Davidsen T.M."/>
            <person name="Wayne K.J."/>
            <person name="Tettelin H."/>
            <person name="Glass J.I."/>
            <person name="Rusch D."/>
            <person name="Podicherti R."/>
            <person name="Tsui H.-C.T."/>
            <person name="Winkler M.E."/>
        </authorList>
    </citation>
    <scope>NUCLEOTIDE SEQUENCE</scope>
</reference>
<dbReference type="EMBL" id="UINC01101775">
    <property type="protein sequence ID" value="SVC62854.1"/>
    <property type="molecule type" value="Genomic_DNA"/>
</dbReference>
<feature type="non-terminal residue" evidence="1">
    <location>
        <position position="128"/>
    </location>
</feature>
<accession>A0A382NNU1</accession>
<protein>
    <submittedName>
        <fullName evidence="1">Uncharacterized protein</fullName>
    </submittedName>
</protein>